<dbReference type="InterPro" id="IPR003175">
    <property type="entry name" value="CDI_dom"/>
</dbReference>
<evidence type="ECO:0000256" key="5">
    <source>
        <dbReference type="SAM" id="MobiDB-lite"/>
    </source>
</evidence>
<dbReference type="GO" id="GO:0051726">
    <property type="term" value="P:regulation of cell cycle"/>
    <property type="evidence" value="ECO:0007669"/>
    <property type="project" value="InterPro"/>
</dbReference>
<keyword evidence="8" id="KW-1185">Reference proteome</keyword>
<comment type="caution">
    <text evidence="7">The sequence shown here is derived from an EMBL/GenBank/DDBJ whole genome shotgun (WGS) entry which is preliminary data.</text>
</comment>
<dbReference type="InterPro" id="IPR044275">
    <property type="entry name" value="KRP"/>
</dbReference>
<accession>A0AAD8H0V4</accession>
<dbReference type="EMBL" id="JAUIZM010000010">
    <property type="protein sequence ID" value="KAK1358850.1"/>
    <property type="molecule type" value="Genomic_DNA"/>
</dbReference>
<reference evidence="7" key="2">
    <citation type="submission" date="2023-05" db="EMBL/GenBank/DDBJ databases">
        <authorList>
            <person name="Schelkunov M.I."/>
        </authorList>
    </citation>
    <scope>NUCLEOTIDE SEQUENCE</scope>
    <source>
        <strain evidence="7">Hsosn_3</strain>
        <tissue evidence="7">Leaf</tissue>
    </source>
</reference>
<evidence type="ECO:0000313" key="7">
    <source>
        <dbReference type="EMBL" id="KAK1358850.1"/>
    </source>
</evidence>
<dbReference type="AlphaFoldDB" id="A0AAD8H0V4"/>
<comment type="subcellular location">
    <subcellularLocation>
        <location evidence="1">Nucleus</location>
        <location evidence="1">Nucleoplasm</location>
    </subcellularLocation>
</comment>
<reference evidence="7" key="1">
    <citation type="submission" date="2023-02" db="EMBL/GenBank/DDBJ databases">
        <title>Genome of toxic invasive species Heracleum sosnowskyi carries increased number of genes despite the absence of recent whole-genome duplications.</title>
        <authorList>
            <person name="Schelkunov M."/>
            <person name="Shtratnikova V."/>
            <person name="Makarenko M."/>
            <person name="Klepikova A."/>
            <person name="Omelchenko D."/>
            <person name="Novikova G."/>
            <person name="Obukhova E."/>
            <person name="Bogdanov V."/>
            <person name="Penin A."/>
            <person name="Logacheva M."/>
        </authorList>
    </citation>
    <scope>NUCLEOTIDE SEQUENCE</scope>
    <source>
        <strain evidence="7">Hsosn_3</strain>
        <tissue evidence="7">Leaf</tissue>
    </source>
</reference>
<comment type="similarity">
    <text evidence="2">Belongs to the CDI family. ICK/KRP subfamily.</text>
</comment>
<feature type="region of interest" description="Disordered" evidence="5">
    <location>
        <begin position="1"/>
        <end position="24"/>
    </location>
</feature>
<dbReference type="Gene3D" id="4.10.365.10">
    <property type="entry name" value="p27"/>
    <property type="match status" value="1"/>
</dbReference>
<feature type="region of interest" description="Disordered" evidence="5">
    <location>
        <begin position="38"/>
        <end position="90"/>
    </location>
</feature>
<evidence type="ECO:0000256" key="1">
    <source>
        <dbReference type="ARBA" id="ARBA00004642"/>
    </source>
</evidence>
<organism evidence="7 8">
    <name type="scientific">Heracleum sosnowskyi</name>
    <dbReference type="NCBI Taxonomy" id="360622"/>
    <lineage>
        <taxon>Eukaryota</taxon>
        <taxon>Viridiplantae</taxon>
        <taxon>Streptophyta</taxon>
        <taxon>Embryophyta</taxon>
        <taxon>Tracheophyta</taxon>
        <taxon>Spermatophyta</taxon>
        <taxon>Magnoliopsida</taxon>
        <taxon>eudicotyledons</taxon>
        <taxon>Gunneridae</taxon>
        <taxon>Pentapetalae</taxon>
        <taxon>asterids</taxon>
        <taxon>campanulids</taxon>
        <taxon>Apiales</taxon>
        <taxon>Apiaceae</taxon>
        <taxon>Apioideae</taxon>
        <taxon>apioid superclade</taxon>
        <taxon>Tordylieae</taxon>
        <taxon>Tordyliinae</taxon>
        <taxon>Heracleum</taxon>
    </lineage>
</organism>
<dbReference type="Proteomes" id="UP001237642">
    <property type="component" value="Unassembled WGS sequence"/>
</dbReference>
<feature type="domain" description="Cyclin-dependent kinase inhibitor" evidence="6">
    <location>
        <begin position="90"/>
        <end position="133"/>
    </location>
</feature>
<gene>
    <name evidence="7" type="ORF">POM88_043324</name>
</gene>
<keyword evidence="4" id="KW-0131">Cell cycle</keyword>
<evidence type="ECO:0000256" key="4">
    <source>
        <dbReference type="ARBA" id="ARBA00023306"/>
    </source>
</evidence>
<sequence length="135" mass="15336">MEISHARAAENSTSPARTAVSSDQSEFCRNQFYDKSSRSADLEVENSNSKTDNSTSMNSREFSSSSLSDVMETTTKKKTKNKASSAQKKPSMAEIEDFFSVAEKYEAKRFAEKYNYDIVKDVPLEGKYQWVRIKQ</sequence>
<evidence type="ECO:0000256" key="2">
    <source>
        <dbReference type="ARBA" id="ARBA00010274"/>
    </source>
</evidence>
<keyword evidence="3 7" id="KW-0649">Protein kinase inhibitor</keyword>
<dbReference type="PIRSF" id="PIRSF017811">
    <property type="entry name" value="CDK_inhib_pln"/>
    <property type="match status" value="1"/>
</dbReference>
<dbReference type="PANTHER" id="PTHR46776">
    <property type="entry name" value="CYCLIN-DEPENDENT KINASE INHIBITOR 4-RELATED"/>
    <property type="match status" value="1"/>
</dbReference>
<evidence type="ECO:0000313" key="8">
    <source>
        <dbReference type="Proteomes" id="UP001237642"/>
    </source>
</evidence>
<protein>
    <submittedName>
        <fullName evidence="7">Cyclin-dependent kinase inhibitor</fullName>
    </submittedName>
</protein>
<dbReference type="GO" id="GO:0004861">
    <property type="term" value="F:cyclin-dependent protein serine/threonine kinase inhibitor activity"/>
    <property type="evidence" value="ECO:0007669"/>
    <property type="project" value="InterPro"/>
</dbReference>
<proteinExistence type="inferred from homology"/>
<dbReference type="GO" id="GO:0005654">
    <property type="term" value="C:nucleoplasm"/>
    <property type="evidence" value="ECO:0007669"/>
    <property type="project" value="UniProtKB-SubCell"/>
</dbReference>
<dbReference type="Pfam" id="PF02234">
    <property type="entry name" value="CDI"/>
    <property type="match status" value="1"/>
</dbReference>
<feature type="compositionally biased region" description="Polar residues" evidence="5">
    <location>
        <begin position="10"/>
        <end position="24"/>
    </location>
</feature>
<dbReference type="InterPro" id="IPR044898">
    <property type="entry name" value="CDI_dom_sf"/>
</dbReference>
<evidence type="ECO:0000259" key="6">
    <source>
        <dbReference type="Pfam" id="PF02234"/>
    </source>
</evidence>
<evidence type="ECO:0000256" key="3">
    <source>
        <dbReference type="ARBA" id="ARBA00023013"/>
    </source>
</evidence>
<feature type="compositionally biased region" description="Polar residues" evidence="5">
    <location>
        <begin position="45"/>
        <end position="72"/>
    </location>
</feature>
<name>A0AAD8H0V4_9APIA</name>